<dbReference type="EMBL" id="CP055156">
    <property type="protein sequence ID" value="QNF33004.1"/>
    <property type="molecule type" value="Genomic_DNA"/>
</dbReference>
<organism evidence="5 6">
    <name type="scientific">Adhaeribacter swui</name>
    <dbReference type="NCBI Taxonomy" id="2086471"/>
    <lineage>
        <taxon>Bacteria</taxon>
        <taxon>Pseudomonadati</taxon>
        <taxon>Bacteroidota</taxon>
        <taxon>Cytophagia</taxon>
        <taxon>Cytophagales</taxon>
        <taxon>Hymenobacteraceae</taxon>
        <taxon>Adhaeribacter</taxon>
    </lineage>
</organism>
<dbReference type="InterPro" id="IPR036388">
    <property type="entry name" value="WH-like_DNA-bd_sf"/>
</dbReference>
<evidence type="ECO:0000313" key="5">
    <source>
        <dbReference type="EMBL" id="QNF33004.1"/>
    </source>
</evidence>
<gene>
    <name evidence="5" type="ORF">HUW51_09750</name>
</gene>
<dbReference type="KEGG" id="aswu:HUW51_09750"/>
<dbReference type="RefSeq" id="WP_185273798.1">
    <property type="nucleotide sequence ID" value="NZ_CP055156.1"/>
</dbReference>
<dbReference type="Pfam" id="PF03965">
    <property type="entry name" value="Penicillinase_R"/>
    <property type="match status" value="1"/>
</dbReference>
<keyword evidence="4" id="KW-0804">Transcription</keyword>
<keyword evidence="2" id="KW-0805">Transcription regulation</keyword>
<name>A0A7G7G770_9BACT</name>
<dbReference type="AlphaFoldDB" id="A0A7G7G770"/>
<keyword evidence="6" id="KW-1185">Reference proteome</keyword>
<evidence type="ECO:0000256" key="3">
    <source>
        <dbReference type="ARBA" id="ARBA00023125"/>
    </source>
</evidence>
<dbReference type="GO" id="GO:0045892">
    <property type="term" value="P:negative regulation of DNA-templated transcription"/>
    <property type="evidence" value="ECO:0007669"/>
    <property type="project" value="InterPro"/>
</dbReference>
<keyword evidence="3" id="KW-0238">DNA-binding</keyword>
<proteinExistence type="inferred from homology"/>
<dbReference type="Proteomes" id="UP000515237">
    <property type="component" value="Chromosome"/>
</dbReference>
<dbReference type="InterPro" id="IPR036390">
    <property type="entry name" value="WH_DNA-bd_sf"/>
</dbReference>
<dbReference type="Gene3D" id="1.10.4040.10">
    <property type="entry name" value="Penicillinase repressor domain"/>
    <property type="match status" value="1"/>
</dbReference>
<evidence type="ECO:0000313" key="6">
    <source>
        <dbReference type="Proteomes" id="UP000515237"/>
    </source>
</evidence>
<dbReference type="SUPFAM" id="SSF46785">
    <property type="entry name" value="Winged helix' DNA-binding domain"/>
    <property type="match status" value="1"/>
</dbReference>
<comment type="similarity">
    <text evidence="1">Belongs to the BlaI transcriptional regulatory family.</text>
</comment>
<protein>
    <submittedName>
        <fullName evidence="5">BlaI/MecI/CopY family transcriptional regulator</fullName>
    </submittedName>
</protein>
<reference evidence="5 6" key="1">
    <citation type="journal article" date="2018" name="Int. J. Syst. Evol. Microbiol.">
        <title>Adhaeribacter swui sp. nov., isolated from wet mud.</title>
        <authorList>
            <person name="Kim D.U."/>
            <person name="Kim K.W."/>
            <person name="Kang M.S."/>
            <person name="Kim J.Y."/>
            <person name="Jang J.H."/>
            <person name="Kim M.K."/>
        </authorList>
    </citation>
    <scope>NUCLEOTIDE SEQUENCE [LARGE SCALE GENOMIC DNA]</scope>
    <source>
        <strain evidence="5 6">KCTC 52873</strain>
    </source>
</reference>
<dbReference type="PIRSF" id="PIRSF019455">
    <property type="entry name" value="CopR_AtkY"/>
    <property type="match status" value="1"/>
</dbReference>
<dbReference type="Gene3D" id="1.10.10.10">
    <property type="entry name" value="Winged helix-like DNA-binding domain superfamily/Winged helix DNA-binding domain"/>
    <property type="match status" value="1"/>
</dbReference>
<dbReference type="InterPro" id="IPR005650">
    <property type="entry name" value="BlaI_family"/>
</dbReference>
<evidence type="ECO:0000256" key="1">
    <source>
        <dbReference type="ARBA" id="ARBA00011046"/>
    </source>
</evidence>
<evidence type="ECO:0000256" key="4">
    <source>
        <dbReference type="ARBA" id="ARBA00023163"/>
    </source>
</evidence>
<accession>A0A7G7G770</accession>
<dbReference type="GO" id="GO:0003677">
    <property type="term" value="F:DNA binding"/>
    <property type="evidence" value="ECO:0007669"/>
    <property type="project" value="UniProtKB-KW"/>
</dbReference>
<sequence>MPDTQPIKPTETELEILQILWEHGPQTVRFVNDKQNETKEVGYTTTLKIMQIMADKNFISADKSNRSHVYQALLPEEDTQKQLLDKFLDTAFRGSAMKLVMQALGNHRTSEEELNQIRNLLDKLEGGQK</sequence>
<evidence type="ECO:0000256" key="2">
    <source>
        <dbReference type="ARBA" id="ARBA00023015"/>
    </source>
</evidence>